<organism evidence="2 3">
    <name type="scientific">Wolfiporia cocos (strain MD-104)</name>
    <name type="common">Brown rot fungus</name>
    <dbReference type="NCBI Taxonomy" id="742152"/>
    <lineage>
        <taxon>Eukaryota</taxon>
        <taxon>Fungi</taxon>
        <taxon>Dikarya</taxon>
        <taxon>Basidiomycota</taxon>
        <taxon>Agaricomycotina</taxon>
        <taxon>Agaricomycetes</taxon>
        <taxon>Polyporales</taxon>
        <taxon>Phaeolaceae</taxon>
        <taxon>Wolfiporia</taxon>
    </lineage>
</organism>
<sequence>MLSRLLNLDASEHDNEDISMLPDELFIHAIEVPIIDRIKIAKPFDPIVEQALHALEQGEAAPSRTAIEDWQYSEGILLYKGRILRWVLGFPAGAVPQYAGQYCVTLQDLNLENQRTLLRIHKMMNDAQFERGQAMIGLPPCWPLHLLATDLVTDLHQLRSSARRSGSEVVMDGTSPSTNYPTGSENASGPITTDSSMNQESISTMSPQHDHHLDPPPKNPVIIAVAPGTGSSTAPIIDAPPAEYPSLDIKSANAPPIRYGSPL</sequence>
<feature type="compositionally biased region" description="Polar residues" evidence="1">
    <location>
        <begin position="174"/>
        <end position="207"/>
    </location>
</feature>
<feature type="region of interest" description="Disordered" evidence="1">
    <location>
        <begin position="162"/>
        <end position="263"/>
    </location>
</feature>
<dbReference type="AlphaFoldDB" id="A0A2H3JEV0"/>
<name>A0A2H3JEV0_WOLCO</name>
<evidence type="ECO:0000313" key="2">
    <source>
        <dbReference type="EMBL" id="PCH37259.1"/>
    </source>
</evidence>
<dbReference type="EMBL" id="KB467920">
    <property type="protein sequence ID" value="PCH37259.1"/>
    <property type="molecule type" value="Genomic_DNA"/>
</dbReference>
<dbReference type="OrthoDB" id="2446696at2759"/>
<evidence type="ECO:0000256" key="1">
    <source>
        <dbReference type="SAM" id="MobiDB-lite"/>
    </source>
</evidence>
<gene>
    <name evidence="2" type="ORF">WOLCODRAFT_157965</name>
</gene>
<protein>
    <submittedName>
        <fullName evidence="2">Uncharacterized protein</fullName>
    </submittedName>
</protein>
<dbReference type="Proteomes" id="UP000218811">
    <property type="component" value="Unassembled WGS sequence"/>
</dbReference>
<keyword evidence="3" id="KW-1185">Reference proteome</keyword>
<evidence type="ECO:0000313" key="3">
    <source>
        <dbReference type="Proteomes" id="UP000218811"/>
    </source>
</evidence>
<reference evidence="2 3" key="1">
    <citation type="journal article" date="2012" name="Science">
        <title>The Paleozoic origin of enzymatic lignin decomposition reconstructed from 31 fungal genomes.</title>
        <authorList>
            <person name="Floudas D."/>
            <person name="Binder M."/>
            <person name="Riley R."/>
            <person name="Barry K."/>
            <person name="Blanchette R.A."/>
            <person name="Henrissat B."/>
            <person name="Martinez A.T."/>
            <person name="Otillar R."/>
            <person name="Spatafora J.W."/>
            <person name="Yadav J.S."/>
            <person name="Aerts A."/>
            <person name="Benoit I."/>
            <person name="Boyd A."/>
            <person name="Carlson A."/>
            <person name="Copeland A."/>
            <person name="Coutinho P.M."/>
            <person name="de Vries R.P."/>
            <person name="Ferreira P."/>
            <person name="Findley K."/>
            <person name="Foster B."/>
            <person name="Gaskell J."/>
            <person name="Glotzer D."/>
            <person name="Gorecki P."/>
            <person name="Heitman J."/>
            <person name="Hesse C."/>
            <person name="Hori C."/>
            <person name="Igarashi K."/>
            <person name="Jurgens J.A."/>
            <person name="Kallen N."/>
            <person name="Kersten P."/>
            <person name="Kohler A."/>
            <person name="Kuees U."/>
            <person name="Kumar T.K.A."/>
            <person name="Kuo A."/>
            <person name="LaButti K."/>
            <person name="Larrondo L.F."/>
            <person name="Lindquist E."/>
            <person name="Ling A."/>
            <person name="Lombard V."/>
            <person name="Lucas S."/>
            <person name="Lundell T."/>
            <person name="Martin R."/>
            <person name="McLaughlin D.J."/>
            <person name="Morgenstern I."/>
            <person name="Morin E."/>
            <person name="Murat C."/>
            <person name="Nagy L.G."/>
            <person name="Nolan M."/>
            <person name="Ohm R.A."/>
            <person name="Patyshakuliyeva A."/>
            <person name="Rokas A."/>
            <person name="Ruiz-Duenas F.J."/>
            <person name="Sabat G."/>
            <person name="Salamov A."/>
            <person name="Samejima M."/>
            <person name="Schmutz J."/>
            <person name="Slot J.C."/>
            <person name="St John F."/>
            <person name="Stenlid J."/>
            <person name="Sun H."/>
            <person name="Sun S."/>
            <person name="Syed K."/>
            <person name="Tsang A."/>
            <person name="Wiebenga A."/>
            <person name="Young D."/>
            <person name="Pisabarro A."/>
            <person name="Eastwood D.C."/>
            <person name="Martin F."/>
            <person name="Cullen D."/>
            <person name="Grigoriev I.V."/>
            <person name="Hibbett D.S."/>
        </authorList>
    </citation>
    <scope>NUCLEOTIDE SEQUENCE [LARGE SCALE GENOMIC DNA]</scope>
    <source>
        <strain evidence="2 3">MD-104</strain>
    </source>
</reference>
<proteinExistence type="predicted"/>
<accession>A0A2H3JEV0</accession>